<gene>
    <name evidence="6" type="ORF">DWU99_18215</name>
</gene>
<keyword evidence="4 6" id="KW-0067">ATP-binding</keyword>
<dbReference type="Pfam" id="PF14524">
    <property type="entry name" value="Wzt_C"/>
    <property type="match status" value="1"/>
</dbReference>
<feature type="domain" description="ABC transporter" evidence="5">
    <location>
        <begin position="32"/>
        <end position="251"/>
    </location>
</feature>
<dbReference type="GO" id="GO:0140359">
    <property type="term" value="F:ABC-type transporter activity"/>
    <property type="evidence" value="ECO:0007669"/>
    <property type="project" value="InterPro"/>
</dbReference>
<dbReference type="CDD" id="cd03220">
    <property type="entry name" value="ABC_KpsT_Wzt"/>
    <property type="match status" value="1"/>
</dbReference>
<dbReference type="GO" id="GO:0016887">
    <property type="term" value="F:ATP hydrolysis activity"/>
    <property type="evidence" value="ECO:0007669"/>
    <property type="project" value="InterPro"/>
</dbReference>
<dbReference type="InterPro" id="IPR003439">
    <property type="entry name" value="ABC_transporter-like_ATP-bd"/>
</dbReference>
<dbReference type="GO" id="GO:0016020">
    <property type="term" value="C:membrane"/>
    <property type="evidence" value="ECO:0007669"/>
    <property type="project" value="InterPro"/>
</dbReference>
<dbReference type="RefSeq" id="WP_115479516.1">
    <property type="nucleotide sequence ID" value="NZ_QRBF01000008.1"/>
</dbReference>
<reference evidence="6 7" key="1">
    <citation type="submission" date="2018-07" db="EMBL/GenBank/DDBJ databases">
        <title>Dyella monticola sp. nov. and Dyella psychrodurans sp. nov. isolated from monsoon evergreen broad-leaved forest soil of Dinghu Mountain, China.</title>
        <authorList>
            <person name="Gao Z."/>
            <person name="Qiu L."/>
        </authorList>
    </citation>
    <scope>NUCLEOTIDE SEQUENCE [LARGE SCALE GENOMIC DNA]</scope>
    <source>
        <strain evidence="6 7">4MSK11</strain>
    </source>
</reference>
<dbReference type="SMART" id="SM00382">
    <property type="entry name" value="AAA"/>
    <property type="match status" value="1"/>
</dbReference>
<evidence type="ECO:0000256" key="1">
    <source>
        <dbReference type="ARBA" id="ARBA00005417"/>
    </source>
</evidence>
<evidence type="ECO:0000259" key="5">
    <source>
        <dbReference type="PROSITE" id="PS50893"/>
    </source>
</evidence>
<dbReference type="PANTHER" id="PTHR46743">
    <property type="entry name" value="TEICHOIC ACIDS EXPORT ATP-BINDING PROTEIN TAGH"/>
    <property type="match status" value="1"/>
</dbReference>
<dbReference type="Gene3D" id="3.40.50.300">
    <property type="entry name" value="P-loop containing nucleotide triphosphate hydrolases"/>
    <property type="match status" value="1"/>
</dbReference>
<keyword evidence="7" id="KW-1185">Reference proteome</keyword>
<dbReference type="PANTHER" id="PTHR46743:SF2">
    <property type="entry name" value="TEICHOIC ACIDS EXPORT ATP-BINDING PROTEIN TAGH"/>
    <property type="match status" value="1"/>
</dbReference>
<dbReference type="CDD" id="cd10147">
    <property type="entry name" value="Wzt_C-like"/>
    <property type="match status" value="1"/>
</dbReference>
<dbReference type="Gene3D" id="2.70.50.60">
    <property type="entry name" value="abc- transporter (atp binding component) like domain"/>
    <property type="match status" value="1"/>
</dbReference>
<dbReference type="PROSITE" id="PS50893">
    <property type="entry name" value="ABC_TRANSPORTER_2"/>
    <property type="match status" value="1"/>
</dbReference>
<comment type="similarity">
    <text evidence="1">Belongs to the ABC transporter superfamily.</text>
</comment>
<name>A0A370WXX0_9GAMM</name>
<dbReference type="Pfam" id="PF00005">
    <property type="entry name" value="ABC_tran"/>
    <property type="match status" value="1"/>
</dbReference>
<dbReference type="EMBL" id="QRBF01000008">
    <property type="protein sequence ID" value="RDS80988.1"/>
    <property type="molecule type" value="Genomic_DNA"/>
</dbReference>
<dbReference type="PROSITE" id="PS00211">
    <property type="entry name" value="ABC_TRANSPORTER_1"/>
    <property type="match status" value="1"/>
</dbReference>
<evidence type="ECO:0000313" key="7">
    <source>
        <dbReference type="Proteomes" id="UP000255334"/>
    </source>
</evidence>
<keyword evidence="2" id="KW-0813">Transport</keyword>
<dbReference type="Proteomes" id="UP000255334">
    <property type="component" value="Unassembled WGS sequence"/>
</dbReference>
<evidence type="ECO:0000256" key="2">
    <source>
        <dbReference type="ARBA" id="ARBA00022448"/>
    </source>
</evidence>
<dbReference type="InterPro" id="IPR029439">
    <property type="entry name" value="Wzt_C"/>
</dbReference>
<evidence type="ECO:0000256" key="3">
    <source>
        <dbReference type="ARBA" id="ARBA00022741"/>
    </source>
</evidence>
<proteinExistence type="inferred from homology"/>
<evidence type="ECO:0000313" key="6">
    <source>
        <dbReference type="EMBL" id="RDS80988.1"/>
    </source>
</evidence>
<dbReference type="GO" id="GO:0005524">
    <property type="term" value="F:ATP binding"/>
    <property type="evidence" value="ECO:0007669"/>
    <property type="project" value="UniProtKB-KW"/>
</dbReference>
<sequence>MSKKLSLSRPLIRARGIGKRYISYDQPHHRLLQALGIKRHVKEFWALRDVDLEVWPGETIGIIGRNGAGKSTLLQMLCGLFPPTTGELEVNARVAGLLELGAGFNPEFTGLENVYFKAGLLGMTRAQVDAAMDSILAFAEIGDFVKEPVKTYSSGMFVRLAFAVAVAVKPEVLIVDEALSVGDAYFQRKCHRRIQELQEDGSTLLLVTHSTDVVERLCDRGVVIDAAHKVYDGPVRGAVTDYMKRLFGSHIANEEPNPILSNGRVETSERAAANLLTLGAEDVLSIRDGYNRDEIRVGNGKALVADAYLVGRSGVPALTPGQTVEMLVKYVCTESVNRVILGMKLRTMEGELVYSTNSFLESGELLHYDAGSVVVARWTFHAHLLPKQYLLTFGISQYDEYGQTIVVLDRRTDVMLMVVLGDTGAAQGIADLQARVNVDTMMQRVIGVL</sequence>
<dbReference type="InterPro" id="IPR015860">
    <property type="entry name" value="ABC_transpr_TagH-like"/>
</dbReference>
<dbReference type="InterPro" id="IPR027417">
    <property type="entry name" value="P-loop_NTPase"/>
</dbReference>
<comment type="caution">
    <text evidence="6">The sequence shown here is derived from an EMBL/GenBank/DDBJ whole genome shotgun (WGS) entry which is preliminary data.</text>
</comment>
<evidence type="ECO:0000256" key="4">
    <source>
        <dbReference type="ARBA" id="ARBA00022840"/>
    </source>
</evidence>
<dbReference type="InterPro" id="IPR050683">
    <property type="entry name" value="Bact_Polysacc_Export_ATP-bd"/>
</dbReference>
<dbReference type="OrthoDB" id="9778870at2"/>
<dbReference type="AlphaFoldDB" id="A0A370WXX0"/>
<dbReference type="InterPro" id="IPR003593">
    <property type="entry name" value="AAA+_ATPase"/>
</dbReference>
<protein>
    <submittedName>
        <fullName evidence="6">ABC transporter ATP-binding protein</fullName>
    </submittedName>
</protein>
<dbReference type="SUPFAM" id="SSF52540">
    <property type="entry name" value="P-loop containing nucleoside triphosphate hydrolases"/>
    <property type="match status" value="1"/>
</dbReference>
<keyword evidence="3" id="KW-0547">Nucleotide-binding</keyword>
<organism evidence="6 7">
    <name type="scientific">Dyella psychrodurans</name>
    <dbReference type="NCBI Taxonomy" id="1927960"/>
    <lineage>
        <taxon>Bacteria</taxon>
        <taxon>Pseudomonadati</taxon>
        <taxon>Pseudomonadota</taxon>
        <taxon>Gammaproteobacteria</taxon>
        <taxon>Lysobacterales</taxon>
        <taxon>Rhodanobacteraceae</taxon>
        <taxon>Dyella</taxon>
    </lineage>
</organism>
<dbReference type="InterPro" id="IPR017871">
    <property type="entry name" value="ABC_transporter-like_CS"/>
</dbReference>
<accession>A0A370WXX0</accession>